<dbReference type="CDD" id="cd07176">
    <property type="entry name" value="terB"/>
    <property type="match status" value="1"/>
</dbReference>
<sequence>MAYSPTAMTVDLAIGRYARFTRPSSNLVGGTCPLPSAHRTVQPCPEPTDNQPLPAWAQLPGFKDTPEYLAIGRYARFSRPSSNLAGGTQPFVEIAPEFFTVRDDSALNQSFIIPKAPDRPARSRWLGSGESTTVAGLMLSDGLIYVGENDARFGNIEPSFIDTALPVSTEPVDLQTWRASYLSSYNTLRSEARRGYLQWLAGGRCDPSADIGYVFMFFYGLERRVLVDTKSDASAREEISTIKAEVERLKALYAKDASFHDHASRLLDHLSISVVPARMYLHEPPETVRAMHDVPISVRVALGQMATDRHPLNASWAMAWALTDPNISMRTPAVRCPALFQRLFREEYEADFPRGLTLLNNKTRLKASYWTASPTLDVQQLPVGDLPDVTATSGTRKKLQLIVEKCAQVLEPFSRYVGRNPDAPEALEGLLRLPIALWPEPAKQELTALQSCVSHEAILMTLSELTQRFNAVETLSRDKIVALAKALEEQNIGMEPDVLSGSRTPKADDNIVLFAAEPEEGTLRATADYHAAVVTLDLASAVAAADGETSQDEVALLGLHIDSWSHLCVAHRKRLKAHLQIQLLQPPALASLKKKLGPLRQEDKRTIVCFLAHLAQADGTVTPQEVKLLERVYKALQLDPRSMYSDLHGAAARSFNSADGVGASGSARAGNPLSAPAPTNRHNGSGIVLDMNRVAQLQRETAQVSALLATVFTDEQEEQIPVIEDTPQGVLENGVRLYGLDSEHSAFLRLLVSRAEWSRQELENAASDAELMLDGALEQINDMAFELFNMPISEGDDPVEINPDVLSELTL</sequence>
<reference evidence="5 6" key="1">
    <citation type="submission" date="2016-11" db="EMBL/GenBank/DDBJ databases">
        <authorList>
            <person name="Jaros S."/>
            <person name="Januszkiewicz K."/>
            <person name="Wedrychowicz H."/>
        </authorList>
    </citation>
    <scope>NUCLEOTIDE SEQUENCE [LARGE SCALE GENOMIC DNA]</scope>
    <source>
        <strain evidence="5 6">LMG 26898</strain>
    </source>
</reference>
<feature type="region of interest" description="Disordered" evidence="1">
    <location>
        <begin position="661"/>
        <end position="682"/>
    </location>
</feature>
<dbReference type="InterPro" id="IPR007791">
    <property type="entry name" value="DjlA_N"/>
</dbReference>
<evidence type="ECO:0000313" key="6">
    <source>
        <dbReference type="Proteomes" id="UP000183983"/>
    </source>
</evidence>
<dbReference type="Pfam" id="PF15615">
    <property type="entry name" value="TerB_C"/>
    <property type="match status" value="1"/>
</dbReference>
<protein>
    <submittedName>
        <fullName evidence="5">Tellurite resistance protein TerB</fullName>
    </submittedName>
</protein>
<dbReference type="InterPro" id="IPR028932">
    <property type="entry name" value="TerB-C"/>
</dbReference>
<dbReference type="Gene3D" id="1.10.3680.10">
    <property type="entry name" value="TerB-like"/>
    <property type="match status" value="1"/>
</dbReference>
<evidence type="ECO:0000259" key="3">
    <source>
        <dbReference type="Pfam" id="PF13208"/>
    </source>
</evidence>
<dbReference type="InterPro" id="IPR025266">
    <property type="entry name" value="TerB_N"/>
</dbReference>
<dbReference type="OrthoDB" id="227636at2"/>
<dbReference type="InterPro" id="IPR029024">
    <property type="entry name" value="TerB-like"/>
</dbReference>
<accession>A0A1M7KZC4</accession>
<organism evidence="5 6">
    <name type="scientific">Pseudomonas asturiensis</name>
    <dbReference type="NCBI Taxonomy" id="1190415"/>
    <lineage>
        <taxon>Bacteria</taxon>
        <taxon>Pseudomonadati</taxon>
        <taxon>Pseudomonadota</taxon>
        <taxon>Gammaproteobacteria</taxon>
        <taxon>Pseudomonadales</taxon>
        <taxon>Pseudomonadaceae</taxon>
        <taxon>Pseudomonas</taxon>
    </lineage>
</organism>
<dbReference type="Pfam" id="PF05099">
    <property type="entry name" value="TerB"/>
    <property type="match status" value="1"/>
</dbReference>
<evidence type="ECO:0000313" key="5">
    <source>
        <dbReference type="EMBL" id="SHM70855.1"/>
    </source>
</evidence>
<dbReference type="STRING" id="1190415.SAMN05216593_102476"/>
<dbReference type="Pfam" id="PF13208">
    <property type="entry name" value="TerB_N"/>
    <property type="match status" value="1"/>
</dbReference>
<gene>
    <name evidence="5" type="ORF">SAMN05216593_102476</name>
</gene>
<evidence type="ECO:0000256" key="1">
    <source>
        <dbReference type="SAM" id="MobiDB-lite"/>
    </source>
</evidence>
<dbReference type="Proteomes" id="UP000183983">
    <property type="component" value="Unassembled WGS sequence"/>
</dbReference>
<dbReference type="EMBL" id="FRDA01000002">
    <property type="protein sequence ID" value="SHM70855.1"/>
    <property type="molecule type" value="Genomic_DNA"/>
</dbReference>
<evidence type="ECO:0000259" key="4">
    <source>
        <dbReference type="Pfam" id="PF15615"/>
    </source>
</evidence>
<dbReference type="SUPFAM" id="SSF158682">
    <property type="entry name" value="TerB-like"/>
    <property type="match status" value="1"/>
</dbReference>
<feature type="domain" description="TerB-C" evidence="4">
    <location>
        <begin position="680"/>
        <end position="809"/>
    </location>
</feature>
<feature type="domain" description="TerB N-terminal" evidence="3">
    <location>
        <begin position="128"/>
        <end position="333"/>
    </location>
</feature>
<dbReference type="AlphaFoldDB" id="A0A1M7KZC4"/>
<evidence type="ECO:0000259" key="2">
    <source>
        <dbReference type="Pfam" id="PF05099"/>
    </source>
</evidence>
<name>A0A1M7KZC4_9PSED</name>
<feature type="domain" description="Co-chaperone DjlA N-terminal" evidence="2">
    <location>
        <begin position="538"/>
        <end position="642"/>
    </location>
</feature>
<proteinExistence type="predicted"/>